<dbReference type="PANTHER" id="PTHR33048:SF64">
    <property type="entry name" value="INTEGRAL MEMBRANE PROTEIN"/>
    <property type="match status" value="1"/>
</dbReference>
<dbReference type="AlphaFoldDB" id="A0AA40KAJ4"/>
<feature type="compositionally biased region" description="Basic and acidic residues" evidence="6">
    <location>
        <begin position="306"/>
        <end position="315"/>
    </location>
</feature>
<dbReference type="EMBL" id="JAUKUD010000002">
    <property type="protein sequence ID" value="KAK0752098.1"/>
    <property type="molecule type" value="Genomic_DNA"/>
</dbReference>
<dbReference type="PANTHER" id="PTHR33048">
    <property type="entry name" value="PTH11-LIKE INTEGRAL MEMBRANE PROTEIN (AFU_ORTHOLOGUE AFUA_5G11245)"/>
    <property type="match status" value="1"/>
</dbReference>
<feature type="transmembrane region" description="Helical" evidence="7">
    <location>
        <begin position="20"/>
        <end position="40"/>
    </location>
</feature>
<evidence type="ECO:0000256" key="5">
    <source>
        <dbReference type="ARBA" id="ARBA00038359"/>
    </source>
</evidence>
<evidence type="ECO:0000256" key="6">
    <source>
        <dbReference type="SAM" id="MobiDB-lite"/>
    </source>
</evidence>
<evidence type="ECO:0000313" key="9">
    <source>
        <dbReference type="EMBL" id="KAK0752098.1"/>
    </source>
</evidence>
<comment type="subcellular location">
    <subcellularLocation>
        <location evidence="1">Membrane</location>
        <topology evidence="1">Multi-pass membrane protein</topology>
    </subcellularLocation>
</comment>
<name>A0AA40KAJ4_9PEZI</name>
<keyword evidence="2 7" id="KW-0812">Transmembrane</keyword>
<evidence type="ECO:0000256" key="2">
    <source>
        <dbReference type="ARBA" id="ARBA00022692"/>
    </source>
</evidence>
<dbReference type="GO" id="GO:0016020">
    <property type="term" value="C:membrane"/>
    <property type="evidence" value="ECO:0007669"/>
    <property type="project" value="UniProtKB-SubCell"/>
</dbReference>
<keyword evidence="3 7" id="KW-1133">Transmembrane helix</keyword>
<dbReference type="InterPro" id="IPR052337">
    <property type="entry name" value="SAT4-like"/>
</dbReference>
<dbReference type="Pfam" id="PF20684">
    <property type="entry name" value="Fung_rhodopsin"/>
    <property type="match status" value="1"/>
</dbReference>
<proteinExistence type="inferred from homology"/>
<comment type="similarity">
    <text evidence="5">Belongs to the SAT4 family.</text>
</comment>
<accession>A0AA40KAJ4</accession>
<organism evidence="9 10">
    <name type="scientific">Schizothecium vesticola</name>
    <dbReference type="NCBI Taxonomy" id="314040"/>
    <lineage>
        <taxon>Eukaryota</taxon>
        <taxon>Fungi</taxon>
        <taxon>Dikarya</taxon>
        <taxon>Ascomycota</taxon>
        <taxon>Pezizomycotina</taxon>
        <taxon>Sordariomycetes</taxon>
        <taxon>Sordariomycetidae</taxon>
        <taxon>Sordariales</taxon>
        <taxon>Schizotheciaceae</taxon>
        <taxon>Schizothecium</taxon>
    </lineage>
</organism>
<feature type="region of interest" description="Disordered" evidence="6">
    <location>
        <begin position="302"/>
        <end position="338"/>
    </location>
</feature>
<feature type="domain" description="Rhodopsin" evidence="8">
    <location>
        <begin position="36"/>
        <end position="270"/>
    </location>
</feature>
<protein>
    <recommendedName>
        <fullName evidence="8">Rhodopsin domain-containing protein</fullName>
    </recommendedName>
</protein>
<keyword evidence="10" id="KW-1185">Reference proteome</keyword>
<gene>
    <name evidence="9" type="ORF">B0T18DRAFT_83619</name>
</gene>
<dbReference type="InterPro" id="IPR049326">
    <property type="entry name" value="Rhodopsin_dom_fungi"/>
</dbReference>
<feature type="transmembrane region" description="Helical" evidence="7">
    <location>
        <begin position="176"/>
        <end position="198"/>
    </location>
</feature>
<feature type="transmembrane region" description="Helical" evidence="7">
    <location>
        <begin position="255"/>
        <end position="273"/>
    </location>
</feature>
<keyword evidence="4 7" id="KW-0472">Membrane</keyword>
<feature type="transmembrane region" description="Helical" evidence="7">
    <location>
        <begin position="127"/>
        <end position="151"/>
    </location>
</feature>
<sequence length="357" mass="39198">MGWTYNTADPNAPTMGPTITGVAAALTGISLLTVGLRMYVRFRLIKAPGVDDWIIMATWIAAAGFAVVTIIQTKWGLGLDNYLDLPADNIFNFGLIQYAGAPFYITSILGFKLALLFSYLRFIPKGIYRILCIAVIVGCTLFHLSFLVVQINLCQPIAKQWDPTITTGSCLKGVPFYTSMASLTIFFDIIVMALPFPVLATSQIQKRKKVVLLGLFALGLFITIIQIIRIQTVQRLANYTDSAPLILWSTVENNLGIIVACIPTLAPLVKYFAEQRSTRGAGASGGEVSKQRNVGSRYAMQSWKGRNLDSRHDEGSSFEGHIASKREQNSETGGNGSTEYILDDGIRKKVEINITRV</sequence>
<evidence type="ECO:0000313" key="10">
    <source>
        <dbReference type="Proteomes" id="UP001172155"/>
    </source>
</evidence>
<evidence type="ECO:0000256" key="4">
    <source>
        <dbReference type="ARBA" id="ARBA00023136"/>
    </source>
</evidence>
<feature type="transmembrane region" description="Helical" evidence="7">
    <location>
        <begin position="52"/>
        <end position="75"/>
    </location>
</feature>
<reference evidence="9" key="1">
    <citation type="submission" date="2023-06" db="EMBL/GenBank/DDBJ databases">
        <title>Genome-scale phylogeny and comparative genomics of the fungal order Sordariales.</title>
        <authorList>
            <consortium name="Lawrence Berkeley National Laboratory"/>
            <person name="Hensen N."/>
            <person name="Bonometti L."/>
            <person name="Westerberg I."/>
            <person name="Brannstrom I.O."/>
            <person name="Guillou S."/>
            <person name="Cros-Aarteil S."/>
            <person name="Calhoun S."/>
            <person name="Haridas S."/>
            <person name="Kuo A."/>
            <person name="Mondo S."/>
            <person name="Pangilinan J."/>
            <person name="Riley R."/>
            <person name="LaButti K."/>
            <person name="Andreopoulos B."/>
            <person name="Lipzen A."/>
            <person name="Chen C."/>
            <person name="Yanf M."/>
            <person name="Daum C."/>
            <person name="Ng V."/>
            <person name="Clum A."/>
            <person name="Steindorff A."/>
            <person name="Ohm R."/>
            <person name="Martin F."/>
            <person name="Silar P."/>
            <person name="Natvig D."/>
            <person name="Lalanne C."/>
            <person name="Gautier V."/>
            <person name="Ament-velasquez S.L."/>
            <person name="Kruys A."/>
            <person name="Hutchinson M.I."/>
            <person name="Powell A.J."/>
            <person name="Barry K."/>
            <person name="Miller A.N."/>
            <person name="Grigoriev I.V."/>
            <person name="Debuchy R."/>
            <person name="Gladieux P."/>
            <person name="Thoren M.H."/>
            <person name="Johannesson H."/>
        </authorList>
    </citation>
    <scope>NUCLEOTIDE SEQUENCE</scope>
    <source>
        <strain evidence="9">SMH3187-1</strain>
    </source>
</reference>
<feature type="transmembrane region" description="Helical" evidence="7">
    <location>
        <begin position="95"/>
        <end position="120"/>
    </location>
</feature>
<evidence type="ECO:0000259" key="8">
    <source>
        <dbReference type="Pfam" id="PF20684"/>
    </source>
</evidence>
<dbReference type="Proteomes" id="UP001172155">
    <property type="component" value="Unassembled WGS sequence"/>
</dbReference>
<feature type="transmembrane region" description="Helical" evidence="7">
    <location>
        <begin position="210"/>
        <end position="228"/>
    </location>
</feature>
<evidence type="ECO:0000256" key="1">
    <source>
        <dbReference type="ARBA" id="ARBA00004141"/>
    </source>
</evidence>
<evidence type="ECO:0000256" key="3">
    <source>
        <dbReference type="ARBA" id="ARBA00022989"/>
    </source>
</evidence>
<comment type="caution">
    <text evidence="9">The sequence shown here is derived from an EMBL/GenBank/DDBJ whole genome shotgun (WGS) entry which is preliminary data.</text>
</comment>
<evidence type="ECO:0000256" key="7">
    <source>
        <dbReference type="SAM" id="Phobius"/>
    </source>
</evidence>